<evidence type="ECO:0000313" key="2">
    <source>
        <dbReference type="Proteomes" id="UP000290649"/>
    </source>
</evidence>
<dbReference type="AlphaFoldDB" id="A0A4Q0VSG4"/>
<dbReference type="OrthoDB" id="9886083at2"/>
<proteinExistence type="predicted"/>
<organism evidence="1 2">
    <name type="scientific">Anaerobacillus alkaliphilus</name>
    <dbReference type="NCBI Taxonomy" id="1548597"/>
    <lineage>
        <taxon>Bacteria</taxon>
        <taxon>Bacillati</taxon>
        <taxon>Bacillota</taxon>
        <taxon>Bacilli</taxon>
        <taxon>Bacillales</taxon>
        <taxon>Bacillaceae</taxon>
        <taxon>Anaerobacillus</taxon>
    </lineage>
</organism>
<dbReference type="EMBL" id="QOUX01000046">
    <property type="protein sequence ID" value="RXI98360.1"/>
    <property type="molecule type" value="Genomic_DNA"/>
</dbReference>
<evidence type="ECO:0000313" key="1">
    <source>
        <dbReference type="EMBL" id="RXI98360.1"/>
    </source>
</evidence>
<keyword evidence="2" id="KW-1185">Reference proteome</keyword>
<dbReference type="RefSeq" id="WP_129079717.1">
    <property type="nucleotide sequence ID" value="NZ_QOUX01000046.1"/>
</dbReference>
<name>A0A4Q0VSG4_9BACI</name>
<sequence length="103" mass="12061">MEFPFDLSIIWLSLLLSLLLLMAYIVQSGYLPSFKRHKLRVRLNESLRNIEAPINVLSGRLHIIFRKIPTKELGSNLIDEDHCFLLKKQVIFSYIEEEVVYGN</sequence>
<protein>
    <submittedName>
        <fullName evidence="1">Uncharacterized protein</fullName>
    </submittedName>
</protein>
<gene>
    <name evidence="1" type="ORF">DS745_18725</name>
</gene>
<accession>A0A4Q0VSG4</accession>
<reference evidence="1 2" key="1">
    <citation type="journal article" date="2019" name="Int. J. Syst. Evol. Microbiol.">
        <title>Anaerobacillus alkaliphilus sp. nov., a novel alkaliphilic and moderately halophilic bacterium.</title>
        <authorList>
            <person name="Borsodi A.K."/>
            <person name="Aszalos J.M."/>
            <person name="Bihari P."/>
            <person name="Nagy I."/>
            <person name="Schumann P."/>
            <person name="Sproer C."/>
            <person name="Kovacs A.L."/>
            <person name="Boka K."/>
            <person name="Dobosy P."/>
            <person name="Ovari M."/>
            <person name="Szili-Kovacs T."/>
            <person name="Toth E."/>
        </authorList>
    </citation>
    <scope>NUCLEOTIDE SEQUENCE [LARGE SCALE GENOMIC DNA]</scope>
    <source>
        <strain evidence="1 2">B16-10</strain>
    </source>
</reference>
<dbReference type="Proteomes" id="UP000290649">
    <property type="component" value="Unassembled WGS sequence"/>
</dbReference>
<comment type="caution">
    <text evidence="1">The sequence shown here is derived from an EMBL/GenBank/DDBJ whole genome shotgun (WGS) entry which is preliminary data.</text>
</comment>